<organism evidence="1 2">
    <name type="scientific">Candidatus Yonathbacteria bacterium RIFCSPHIGHO2_02_FULL_44_14</name>
    <dbReference type="NCBI Taxonomy" id="1802724"/>
    <lineage>
        <taxon>Bacteria</taxon>
        <taxon>Candidatus Yonathiibacteriota</taxon>
    </lineage>
</organism>
<name>A0A1G2S799_9BACT</name>
<evidence type="ECO:0000313" key="2">
    <source>
        <dbReference type="Proteomes" id="UP000179118"/>
    </source>
</evidence>
<accession>A0A1G2S799</accession>
<proteinExistence type="predicted"/>
<dbReference type="EMBL" id="MHUT01000012">
    <property type="protein sequence ID" value="OHA80936.1"/>
    <property type="molecule type" value="Genomic_DNA"/>
</dbReference>
<dbReference type="AlphaFoldDB" id="A0A1G2S799"/>
<evidence type="ECO:0000313" key="1">
    <source>
        <dbReference type="EMBL" id="OHA80936.1"/>
    </source>
</evidence>
<dbReference type="Proteomes" id="UP000179118">
    <property type="component" value="Unassembled WGS sequence"/>
</dbReference>
<comment type="caution">
    <text evidence="1">The sequence shown here is derived from an EMBL/GenBank/DDBJ whole genome shotgun (WGS) entry which is preliminary data.</text>
</comment>
<reference evidence="1 2" key="1">
    <citation type="journal article" date="2016" name="Nat. Commun.">
        <title>Thousands of microbial genomes shed light on interconnected biogeochemical processes in an aquifer system.</title>
        <authorList>
            <person name="Anantharaman K."/>
            <person name="Brown C.T."/>
            <person name="Hug L.A."/>
            <person name="Sharon I."/>
            <person name="Castelle C.J."/>
            <person name="Probst A.J."/>
            <person name="Thomas B.C."/>
            <person name="Singh A."/>
            <person name="Wilkins M.J."/>
            <person name="Karaoz U."/>
            <person name="Brodie E.L."/>
            <person name="Williams K.H."/>
            <person name="Hubbard S.S."/>
            <person name="Banfield J.F."/>
        </authorList>
    </citation>
    <scope>NUCLEOTIDE SEQUENCE [LARGE SCALE GENOMIC DNA]</scope>
</reference>
<gene>
    <name evidence="1" type="ORF">A3D51_02840</name>
</gene>
<sequence length="87" mass="10004">MSHIDRTLEKGELVEVSVADDCWVPAEVISDMETRVSVKLLRPVVWVERHTIVEVRWLGLLKSKITKTITSKYVDKITVSCLLIRLK</sequence>
<protein>
    <submittedName>
        <fullName evidence="1">Uncharacterized protein</fullName>
    </submittedName>
</protein>